<dbReference type="RefSeq" id="WP_104982771.1">
    <property type="nucleotide sequence ID" value="NZ_CP012673.1"/>
</dbReference>
<evidence type="ECO:0000256" key="1">
    <source>
        <dbReference type="SAM" id="MobiDB-lite"/>
    </source>
</evidence>
<proteinExistence type="predicted"/>
<dbReference type="AlphaFoldDB" id="A0A2L0EY35"/>
<protein>
    <submittedName>
        <fullName evidence="2">Uncharacterized protein</fullName>
    </submittedName>
</protein>
<sequence length="279" mass="29555">MSRVAWDPRELSNAELRRRCERCRPWELGLGAVQLAASTAAGGAVLAAAAACIPGLVQCISVGPALAAGIVVWEALGVGKAWLPGAACRDELAFRDWHAGLSPWVGPRALRRWAERAMAQERAPDWLLVLEGVAPGSGARRWAKIEIARPPSSAAPFRAQASGHALLRAGGTGGAASRERHLAPDELDDVLESLAAFPDGLSLARPSSPPPPATPRDTSPPAPRGRCDVLVARRAPFAAVQLSCELPWLEPDPREPSAALLRSLVQVAWPEDEITCRSA</sequence>
<name>A0A2L0EY35_SORCE</name>
<dbReference type="OrthoDB" id="5510481at2"/>
<evidence type="ECO:0000313" key="3">
    <source>
        <dbReference type="Proteomes" id="UP000238348"/>
    </source>
</evidence>
<organism evidence="2 3">
    <name type="scientific">Sorangium cellulosum</name>
    <name type="common">Polyangium cellulosum</name>
    <dbReference type="NCBI Taxonomy" id="56"/>
    <lineage>
        <taxon>Bacteria</taxon>
        <taxon>Pseudomonadati</taxon>
        <taxon>Myxococcota</taxon>
        <taxon>Polyangia</taxon>
        <taxon>Polyangiales</taxon>
        <taxon>Polyangiaceae</taxon>
        <taxon>Sorangium</taxon>
    </lineage>
</organism>
<dbReference type="Proteomes" id="UP000238348">
    <property type="component" value="Chromosome"/>
</dbReference>
<gene>
    <name evidence="2" type="ORF">SOCE26_056760</name>
</gene>
<reference evidence="2 3" key="1">
    <citation type="submission" date="2015-09" db="EMBL/GenBank/DDBJ databases">
        <title>Sorangium comparison.</title>
        <authorList>
            <person name="Zaburannyi N."/>
            <person name="Bunk B."/>
            <person name="Overmann J."/>
            <person name="Mueller R."/>
        </authorList>
    </citation>
    <scope>NUCLEOTIDE SEQUENCE [LARGE SCALE GENOMIC DNA]</scope>
    <source>
        <strain evidence="2 3">So ce26</strain>
    </source>
</reference>
<evidence type="ECO:0000313" key="2">
    <source>
        <dbReference type="EMBL" id="AUX44212.1"/>
    </source>
</evidence>
<feature type="compositionally biased region" description="Pro residues" evidence="1">
    <location>
        <begin position="207"/>
        <end position="223"/>
    </location>
</feature>
<dbReference type="EMBL" id="CP012673">
    <property type="protein sequence ID" value="AUX44212.1"/>
    <property type="molecule type" value="Genomic_DNA"/>
</dbReference>
<accession>A0A2L0EY35</accession>
<feature type="region of interest" description="Disordered" evidence="1">
    <location>
        <begin position="201"/>
        <end position="225"/>
    </location>
</feature>